<gene>
    <name evidence="6" type="ORF">E4635_01880</name>
</gene>
<feature type="domain" description="Pirin C-terminal" evidence="5">
    <location>
        <begin position="189"/>
        <end position="288"/>
    </location>
</feature>
<protein>
    <submittedName>
        <fullName evidence="6">Pirin family protein</fullName>
    </submittedName>
</protein>
<evidence type="ECO:0000313" key="6">
    <source>
        <dbReference type="EMBL" id="TGD59709.1"/>
    </source>
</evidence>
<name>A0A4Z0LCU0_9FLAO</name>
<dbReference type="RefSeq" id="WP_135524916.1">
    <property type="nucleotide sequence ID" value="NZ_SRLH01000001.1"/>
</dbReference>
<dbReference type="Pfam" id="PF02678">
    <property type="entry name" value="Pirin"/>
    <property type="match status" value="1"/>
</dbReference>
<sequence>MATKNIALVAAPGTPHFVGDGFRVHNFIPGAPGLSMERMSPFIMLDYNSKYHFPPSEIPKGVGVHPHRGFETVTIAYKGKVAHHDSAGGGGIIGEGDVQWMTAASGVLHKEYHEKEFSKTGGIFQMVQLWVNLPAKDKMSAPKYQGITNEQISKYILPENAGTIEVIAGDYKGTKGAASTFSPVHLQNAKLNKGGKAAFSFPAHYNTALLVIEGSIKINDSQTVATDHLVLFENKGEDFTIEALENTIVLVLSGEPIKEPIFAHGPFVMNSREEIIEAFNDVNLGKFGYLED</sequence>
<dbReference type="AlphaFoldDB" id="A0A4Z0LCU0"/>
<dbReference type="Gene3D" id="2.60.120.10">
    <property type="entry name" value="Jelly Rolls"/>
    <property type="match status" value="2"/>
</dbReference>
<evidence type="ECO:0000256" key="1">
    <source>
        <dbReference type="ARBA" id="ARBA00008416"/>
    </source>
</evidence>
<comment type="caution">
    <text evidence="6">The sequence shown here is derived from an EMBL/GenBank/DDBJ whole genome shotgun (WGS) entry which is preliminary data.</text>
</comment>
<dbReference type="GO" id="GO:0046872">
    <property type="term" value="F:metal ion binding"/>
    <property type="evidence" value="ECO:0007669"/>
    <property type="project" value="UniProtKB-KW"/>
</dbReference>
<evidence type="ECO:0000256" key="2">
    <source>
        <dbReference type="PIRSR" id="PIRSR006232-1"/>
    </source>
</evidence>
<evidence type="ECO:0000313" key="7">
    <source>
        <dbReference type="Proteomes" id="UP000297407"/>
    </source>
</evidence>
<organism evidence="6 7">
    <name type="scientific">Flavobacterium humi</name>
    <dbReference type="NCBI Taxonomy" id="2562683"/>
    <lineage>
        <taxon>Bacteria</taxon>
        <taxon>Pseudomonadati</taxon>
        <taxon>Bacteroidota</taxon>
        <taxon>Flavobacteriia</taxon>
        <taxon>Flavobacteriales</taxon>
        <taxon>Flavobacteriaceae</taxon>
        <taxon>Flavobacterium</taxon>
    </lineage>
</organism>
<dbReference type="InterPro" id="IPR011051">
    <property type="entry name" value="RmlC_Cupin_sf"/>
</dbReference>
<dbReference type="Proteomes" id="UP000297407">
    <property type="component" value="Unassembled WGS sequence"/>
</dbReference>
<dbReference type="InterPro" id="IPR053186">
    <property type="entry name" value="QDO-related"/>
</dbReference>
<dbReference type="InterPro" id="IPR012093">
    <property type="entry name" value="Pirin"/>
</dbReference>
<proteinExistence type="inferred from homology"/>
<feature type="binding site" evidence="2">
    <location>
        <position position="65"/>
    </location>
    <ligand>
        <name>Fe cation</name>
        <dbReference type="ChEBI" id="CHEBI:24875"/>
    </ligand>
</feature>
<evidence type="ECO:0000259" key="4">
    <source>
        <dbReference type="Pfam" id="PF02678"/>
    </source>
</evidence>
<keyword evidence="2" id="KW-0408">Iron</keyword>
<dbReference type="InterPro" id="IPR014710">
    <property type="entry name" value="RmlC-like_jellyroll"/>
</dbReference>
<dbReference type="Pfam" id="PF05726">
    <property type="entry name" value="Pirin_C"/>
    <property type="match status" value="1"/>
</dbReference>
<comment type="similarity">
    <text evidence="1 3">Belongs to the pirin family.</text>
</comment>
<keyword evidence="7" id="KW-1185">Reference proteome</keyword>
<accession>A0A4Z0LCU0</accession>
<dbReference type="EMBL" id="SRLH01000001">
    <property type="protein sequence ID" value="TGD59709.1"/>
    <property type="molecule type" value="Genomic_DNA"/>
</dbReference>
<evidence type="ECO:0000256" key="3">
    <source>
        <dbReference type="RuleBase" id="RU003457"/>
    </source>
</evidence>
<keyword evidence="2" id="KW-0479">Metal-binding</keyword>
<feature type="binding site" evidence="2">
    <location>
        <position position="109"/>
    </location>
    <ligand>
        <name>Fe cation</name>
        <dbReference type="ChEBI" id="CHEBI:24875"/>
    </ligand>
</feature>
<dbReference type="SUPFAM" id="SSF51182">
    <property type="entry name" value="RmlC-like cupins"/>
    <property type="match status" value="1"/>
</dbReference>
<feature type="domain" description="Pirin N-terminal" evidence="4">
    <location>
        <begin position="34"/>
        <end position="131"/>
    </location>
</feature>
<reference evidence="6 7" key="1">
    <citation type="submission" date="2019-04" db="EMBL/GenBank/DDBJ databases">
        <title>Flavobacterium sp. strain DS2-A Genome sequencing and assembly.</title>
        <authorList>
            <person name="Kim I."/>
        </authorList>
    </citation>
    <scope>NUCLEOTIDE SEQUENCE [LARGE SCALE GENOMIC DNA]</scope>
    <source>
        <strain evidence="6 7">DS2-A</strain>
    </source>
</reference>
<feature type="binding site" evidence="2">
    <location>
        <position position="67"/>
    </location>
    <ligand>
        <name>Fe cation</name>
        <dbReference type="ChEBI" id="CHEBI:24875"/>
    </ligand>
</feature>
<dbReference type="PANTHER" id="PTHR43594:SF1">
    <property type="entry name" value="QUERCETIN 2,3-DIOXYGENASE PA2418-RELATED"/>
    <property type="match status" value="1"/>
</dbReference>
<dbReference type="OrthoDB" id="321327at2"/>
<feature type="binding site" evidence="2">
    <location>
        <position position="111"/>
    </location>
    <ligand>
        <name>Fe cation</name>
        <dbReference type="ChEBI" id="CHEBI:24875"/>
    </ligand>
</feature>
<dbReference type="CDD" id="cd02247">
    <property type="entry name" value="cupin_pirin_C"/>
    <property type="match status" value="1"/>
</dbReference>
<dbReference type="InterPro" id="IPR008778">
    <property type="entry name" value="Pirin_C_dom"/>
</dbReference>
<comment type="cofactor">
    <cofactor evidence="2">
        <name>Fe cation</name>
        <dbReference type="ChEBI" id="CHEBI:24875"/>
    </cofactor>
    <text evidence="2">Binds 1 Fe cation per subunit.</text>
</comment>
<dbReference type="InterPro" id="IPR003829">
    <property type="entry name" value="Pirin_N_dom"/>
</dbReference>
<evidence type="ECO:0000259" key="5">
    <source>
        <dbReference type="Pfam" id="PF05726"/>
    </source>
</evidence>
<dbReference type="PIRSF" id="PIRSF006232">
    <property type="entry name" value="Pirin"/>
    <property type="match status" value="1"/>
</dbReference>
<dbReference type="PANTHER" id="PTHR43594">
    <property type="entry name" value="QUERCETIN 2,3-DIOXYGENASE"/>
    <property type="match status" value="1"/>
</dbReference>